<dbReference type="Pfam" id="PF00535">
    <property type="entry name" value="Glycos_transf_2"/>
    <property type="match status" value="1"/>
</dbReference>
<dbReference type="OrthoDB" id="433681at2"/>
<dbReference type="SUPFAM" id="SSF53448">
    <property type="entry name" value="Nucleotide-diphospho-sugar transferases"/>
    <property type="match status" value="1"/>
</dbReference>
<sequence>MMFSVVIPLYNKSAYIEEALHSVMAQDLPAGEIIVVDDGSSDDGPAKVEALGIPLVRLIRQPNAGVSAARNAGIDAARGDWVCFLDADDRYLPGFLASLARLADAYPNAALLATAYVRCHANGQRRVPSLHPAAARGGLVSNFYAAWSRSNFFFTSSLAIRRSLLTDERLRFAIGERLGEDQDLWFRIAERFPIAFDPVARAEYRLDVPGSATHGSGVADELPAFRRLAERLRRHEVPQHMRRGAARFYASHLLNVANVRLAGGDRQAAWRIALRREAFANPFYWLKTALRLALGGEINSRGTT</sequence>
<evidence type="ECO:0000313" key="2">
    <source>
        <dbReference type="EMBL" id="MBB4247201.1"/>
    </source>
</evidence>
<dbReference type="PANTHER" id="PTHR43685:SF2">
    <property type="entry name" value="GLYCOSYLTRANSFERASE 2-LIKE DOMAIN-CONTAINING PROTEIN"/>
    <property type="match status" value="1"/>
</dbReference>
<dbReference type="CDD" id="cd00761">
    <property type="entry name" value="Glyco_tranf_GTA_type"/>
    <property type="match status" value="1"/>
</dbReference>
<comment type="caution">
    <text evidence="2">The sequence shown here is derived from an EMBL/GenBank/DDBJ whole genome shotgun (WGS) entry which is preliminary data.</text>
</comment>
<feature type="domain" description="Glycosyltransferase 2-like" evidence="1">
    <location>
        <begin position="4"/>
        <end position="136"/>
    </location>
</feature>
<dbReference type="AlphaFoldDB" id="A0A840G710"/>
<proteinExistence type="predicted"/>
<dbReference type="RefSeq" id="WP_153115697.1">
    <property type="nucleotide sequence ID" value="NZ_JACIGE010000004.1"/>
</dbReference>
<gene>
    <name evidence="2" type="ORF">GGD90_001567</name>
</gene>
<organism evidence="2 3">
    <name type="scientific">Rhodocyclus tenuis</name>
    <name type="common">Rhodospirillum tenue</name>
    <dbReference type="NCBI Taxonomy" id="1066"/>
    <lineage>
        <taxon>Bacteria</taxon>
        <taxon>Pseudomonadati</taxon>
        <taxon>Pseudomonadota</taxon>
        <taxon>Betaproteobacteria</taxon>
        <taxon>Rhodocyclales</taxon>
        <taxon>Rhodocyclaceae</taxon>
        <taxon>Rhodocyclus</taxon>
    </lineage>
</organism>
<dbReference type="InterPro" id="IPR001173">
    <property type="entry name" value="Glyco_trans_2-like"/>
</dbReference>
<evidence type="ECO:0000313" key="3">
    <source>
        <dbReference type="Proteomes" id="UP000587070"/>
    </source>
</evidence>
<accession>A0A840G710</accession>
<keyword evidence="3" id="KW-1185">Reference proteome</keyword>
<protein>
    <submittedName>
        <fullName evidence="2">Glycosyltransferase involved in cell wall biosynthesis</fullName>
    </submittedName>
</protein>
<keyword evidence="2" id="KW-0808">Transferase</keyword>
<evidence type="ECO:0000259" key="1">
    <source>
        <dbReference type="Pfam" id="PF00535"/>
    </source>
</evidence>
<dbReference type="GO" id="GO:0016740">
    <property type="term" value="F:transferase activity"/>
    <property type="evidence" value="ECO:0007669"/>
    <property type="project" value="UniProtKB-KW"/>
</dbReference>
<reference evidence="2 3" key="1">
    <citation type="submission" date="2020-08" db="EMBL/GenBank/DDBJ databases">
        <title>Genome sequencing of Purple Non-Sulfur Bacteria from various extreme environments.</title>
        <authorList>
            <person name="Mayer M."/>
        </authorList>
    </citation>
    <scope>NUCLEOTIDE SEQUENCE [LARGE SCALE GENOMIC DNA]</scope>
    <source>
        <strain evidence="2 3">2761</strain>
    </source>
</reference>
<dbReference type="PANTHER" id="PTHR43685">
    <property type="entry name" value="GLYCOSYLTRANSFERASE"/>
    <property type="match status" value="1"/>
</dbReference>
<name>A0A840G710_RHOTE</name>
<dbReference type="InterPro" id="IPR050834">
    <property type="entry name" value="Glycosyltransf_2"/>
</dbReference>
<dbReference type="Gene3D" id="3.90.550.10">
    <property type="entry name" value="Spore Coat Polysaccharide Biosynthesis Protein SpsA, Chain A"/>
    <property type="match status" value="1"/>
</dbReference>
<dbReference type="EMBL" id="JACIGE010000004">
    <property type="protein sequence ID" value="MBB4247201.1"/>
    <property type="molecule type" value="Genomic_DNA"/>
</dbReference>
<dbReference type="InterPro" id="IPR029044">
    <property type="entry name" value="Nucleotide-diphossugar_trans"/>
</dbReference>
<dbReference type="Proteomes" id="UP000587070">
    <property type="component" value="Unassembled WGS sequence"/>
</dbReference>